<dbReference type="CDD" id="cd07377">
    <property type="entry name" value="WHTH_GntR"/>
    <property type="match status" value="1"/>
</dbReference>
<evidence type="ECO:0000256" key="1">
    <source>
        <dbReference type="ARBA" id="ARBA00023015"/>
    </source>
</evidence>
<dbReference type="SMART" id="SM00895">
    <property type="entry name" value="FCD"/>
    <property type="match status" value="1"/>
</dbReference>
<dbReference type="PROSITE" id="PS50949">
    <property type="entry name" value="HTH_GNTR"/>
    <property type="match status" value="1"/>
</dbReference>
<dbReference type="SUPFAM" id="SSF48008">
    <property type="entry name" value="GntR ligand-binding domain-like"/>
    <property type="match status" value="1"/>
</dbReference>
<dbReference type="InterPro" id="IPR036390">
    <property type="entry name" value="WH_DNA-bd_sf"/>
</dbReference>
<proteinExistence type="predicted"/>
<evidence type="ECO:0000313" key="5">
    <source>
        <dbReference type="EMBL" id="NUB00144.1"/>
    </source>
</evidence>
<dbReference type="InterPro" id="IPR000524">
    <property type="entry name" value="Tscrpt_reg_HTH_GntR"/>
</dbReference>
<dbReference type="PANTHER" id="PTHR43537:SF45">
    <property type="entry name" value="GNTR FAMILY REGULATORY PROTEIN"/>
    <property type="match status" value="1"/>
</dbReference>
<keyword evidence="1" id="KW-0805">Transcription regulation</keyword>
<dbReference type="EMBL" id="WHOS01000013">
    <property type="protein sequence ID" value="NUB00144.1"/>
    <property type="molecule type" value="Genomic_DNA"/>
</dbReference>
<sequence>MTIRTTMEADEASLAGAVAIRIREMLIAGEFEPGQKLSEHRVAADFAVSRNTLREAFRFLTSQRLLSYIPNRGVFVVVPDEAAIIDIYRVRAVIQRGAVEAASRGHPAFARMRVLVEEGRELGARRDWQKVGTNNMEFHRAMVGLCDSPRLSASFDLVLAELRLAFGQLKDMAHLHEPYIDLNHTLLRALETGDRLASMTTLDAYLLQSERGVLGALQHRRAAEPVK</sequence>
<dbReference type="Proteomes" id="UP000605086">
    <property type="component" value="Unassembled WGS sequence"/>
</dbReference>
<name>A0ABX2KK19_9PROT</name>
<dbReference type="Pfam" id="PF07729">
    <property type="entry name" value="FCD"/>
    <property type="match status" value="1"/>
</dbReference>
<keyword evidence="2" id="KW-0238">DNA-binding</keyword>
<accession>A0ABX2KK19</accession>
<protein>
    <submittedName>
        <fullName evidence="5">GntR family transcriptional regulator</fullName>
    </submittedName>
</protein>
<dbReference type="InterPro" id="IPR011711">
    <property type="entry name" value="GntR_C"/>
</dbReference>
<keyword evidence="6" id="KW-1185">Reference proteome</keyword>
<dbReference type="PANTHER" id="PTHR43537">
    <property type="entry name" value="TRANSCRIPTIONAL REGULATOR, GNTR FAMILY"/>
    <property type="match status" value="1"/>
</dbReference>
<dbReference type="InterPro" id="IPR036388">
    <property type="entry name" value="WH-like_DNA-bd_sf"/>
</dbReference>
<reference evidence="5 6" key="1">
    <citation type="submission" date="2019-10" db="EMBL/GenBank/DDBJ databases">
        <title>Genome sequence of Azospirillum melinis.</title>
        <authorList>
            <person name="Ambrosini A."/>
            <person name="Sant'Anna F.H."/>
            <person name="Cassan F.D."/>
            <person name="Souza E.M."/>
            <person name="Passaglia L.M.P."/>
        </authorList>
    </citation>
    <scope>NUCLEOTIDE SEQUENCE [LARGE SCALE GENOMIC DNA]</scope>
    <source>
        <strain evidence="5 6">TMCY0552</strain>
    </source>
</reference>
<organism evidence="5 6">
    <name type="scientific">Azospirillum melinis</name>
    <dbReference type="NCBI Taxonomy" id="328839"/>
    <lineage>
        <taxon>Bacteria</taxon>
        <taxon>Pseudomonadati</taxon>
        <taxon>Pseudomonadota</taxon>
        <taxon>Alphaproteobacteria</taxon>
        <taxon>Rhodospirillales</taxon>
        <taxon>Azospirillaceae</taxon>
        <taxon>Azospirillum</taxon>
    </lineage>
</organism>
<evidence type="ECO:0000313" key="6">
    <source>
        <dbReference type="Proteomes" id="UP000605086"/>
    </source>
</evidence>
<evidence type="ECO:0000259" key="4">
    <source>
        <dbReference type="PROSITE" id="PS50949"/>
    </source>
</evidence>
<dbReference type="Gene3D" id="1.20.120.530">
    <property type="entry name" value="GntR ligand-binding domain-like"/>
    <property type="match status" value="1"/>
</dbReference>
<gene>
    <name evidence="5" type="ORF">GBZ48_12675</name>
</gene>
<dbReference type="SUPFAM" id="SSF46785">
    <property type="entry name" value="Winged helix' DNA-binding domain"/>
    <property type="match status" value="1"/>
</dbReference>
<feature type="domain" description="HTH gntR-type" evidence="4">
    <location>
        <begin position="12"/>
        <end position="79"/>
    </location>
</feature>
<dbReference type="InterPro" id="IPR008920">
    <property type="entry name" value="TF_FadR/GntR_C"/>
</dbReference>
<dbReference type="SMART" id="SM00345">
    <property type="entry name" value="HTH_GNTR"/>
    <property type="match status" value="1"/>
</dbReference>
<dbReference type="Pfam" id="PF00392">
    <property type="entry name" value="GntR"/>
    <property type="match status" value="1"/>
</dbReference>
<comment type="caution">
    <text evidence="5">The sequence shown here is derived from an EMBL/GenBank/DDBJ whole genome shotgun (WGS) entry which is preliminary data.</text>
</comment>
<keyword evidence="3" id="KW-0804">Transcription</keyword>
<evidence type="ECO:0000256" key="3">
    <source>
        <dbReference type="ARBA" id="ARBA00023163"/>
    </source>
</evidence>
<evidence type="ECO:0000256" key="2">
    <source>
        <dbReference type="ARBA" id="ARBA00023125"/>
    </source>
</evidence>
<dbReference type="Gene3D" id="1.10.10.10">
    <property type="entry name" value="Winged helix-like DNA-binding domain superfamily/Winged helix DNA-binding domain"/>
    <property type="match status" value="1"/>
</dbReference>